<feature type="domain" description="C2H2-type" evidence="12">
    <location>
        <begin position="125"/>
        <end position="153"/>
    </location>
</feature>
<evidence type="ECO:0000256" key="7">
    <source>
        <dbReference type="ARBA" id="ARBA00023125"/>
    </source>
</evidence>
<dbReference type="Pfam" id="PF13912">
    <property type="entry name" value="zf-C2H2_6"/>
    <property type="match status" value="2"/>
</dbReference>
<dbReference type="GO" id="GO:0000981">
    <property type="term" value="F:DNA-binding transcription factor activity, RNA polymerase II-specific"/>
    <property type="evidence" value="ECO:0007669"/>
    <property type="project" value="TreeGrafter"/>
</dbReference>
<dbReference type="EMBL" id="ATLV01022574">
    <property type="status" value="NOT_ANNOTATED_CDS"/>
    <property type="molecule type" value="Genomic_DNA"/>
</dbReference>
<dbReference type="VEuPathDB" id="VectorBase:ASIC015763"/>
<dbReference type="FunFam" id="3.30.160.60:FF:000260">
    <property type="entry name" value="Spalt-like transcription factor 1"/>
    <property type="match status" value="1"/>
</dbReference>
<feature type="domain" description="C2H2-type" evidence="12">
    <location>
        <begin position="96"/>
        <end position="124"/>
    </location>
</feature>
<dbReference type="PROSITE" id="PS00028">
    <property type="entry name" value="ZINC_FINGER_C2H2_1"/>
    <property type="match status" value="10"/>
</dbReference>
<dbReference type="GO" id="GO:0005634">
    <property type="term" value="C:nucleus"/>
    <property type="evidence" value="ECO:0007669"/>
    <property type="project" value="UniProtKB-SubCell"/>
</dbReference>
<feature type="compositionally biased region" description="Acidic residues" evidence="11">
    <location>
        <begin position="402"/>
        <end position="411"/>
    </location>
</feature>
<evidence type="ECO:0000256" key="8">
    <source>
        <dbReference type="ARBA" id="ARBA00023163"/>
    </source>
</evidence>
<dbReference type="VEuPathDB" id="VectorBase:ASIS003136"/>
<keyword evidence="3" id="KW-0677">Repeat</keyword>
<keyword evidence="5" id="KW-0862">Zinc</keyword>
<feature type="region of interest" description="Disordered" evidence="11">
    <location>
        <begin position="941"/>
        <end position="960"/>
    </location>
</feature>
<evidence type="ECO:0000256" key="1">
    <source>
        <dbReference type="ARBA" id="ARBA00004123"/>
    </source>
</evidence>
<dbReference type="AlphaFoldDB" id="A0A084WC64"/>
<keyword evidence="4 10" id="KW-0863">Zinc-finger</keyword>
<dbReference type="STRING" id="74873.A0A084WC64"/>
<evidence type="ECO:0000256" key="11">
    <source>
        <dbReference type="SAM" id="MobiDB-lite"/>
    </source>
</evidence>
<feature type="region of interest" description="Disordered" evidence="11">
    <location>
        <begin position="356"/>
        <end position="437"/>
    </location>
</feature>
<keyword evidence="9" id="KW-0539">Nucleus</keyword>
<dbReference type="Gene3D" id="3.30.160.60">
    <property type="entry name" value="Classic Zinc Finger"/>
    <property type="match status" value="5"/>
</dbReference>
<comment type="subcellular location">
    <subcellularLocation>
        <location evidence="1">Nucleus</location>
    </subcellularLocation>
</comment>
<evidence type="ECO:0000313" key="13">
    <source>
        <dbReference type="EMBL" id="KFB47808.1"/>
    </source>
</evidence>
<protein>
    <submittedName>
        <fullName evidence="13 14">Zinc finger protein 250</fullName>
    </submittedName>
</protein>
<feature type="domain" description="C2H2-type" evidence="12">
    <location>
        <begin position="155"/>
        <end position="182"/>
    </location>
</feature>
<evidence type="ECO:0000256" key="9">
    <source>
        <dbReference type="ARBA" id="ARBA00023242"/>
    </source>
</evidence>
<feature type="domain" description="C2H2-type" evidence="12">
    <location>
        <begin position="294"/>
        <end position="322"/>
    </location>
</feature>
<feature type="domain" description="C2H2-type" evidence="12">
    <location>
        <begin position="266"/>
        <end position="293"/>
    </location>
</feature>
<feature type="compositionally biased region" description="Polar residues" evidence="11">
    <location>
        <begin position="812"/>
        <end position="827"/>
    </location>
</feature>
<organism evidence="13">
    <name type="scientific">Anopheles sinensis</name>
    <name type="common">Mosquito</name>
    <dbReference type="NCBI Taxonomy" id="74873"/>
    <lineage>
        <taxon>Eukaryota</taxon>
        <taxon>Metazoa</taxon>
        <taxon>Ecdysozoa</taxon>
        <taxon>Arthropoda</taxon>
        <taxon>Hexapoda</taxon>
        <taxon>Insecta</taxon>
        <taxon>Pterygota</taxon>
        <taxon>Neoptera</taxon>
        <taxon>Endopterygota</taxon>
        <taxon>Diptera</taxon>
        <taxon>Nematocera</taxon>
        <taxon>Culicoidea</taxon>
        <taxon>Culicidae</taxon>
        <taxon>Anophelinae</taxon>
        <taxon>Anopheles</taxon>
    </lineage>
</organism>
<feature type="domain" description="C2H2-type" evidence="12">
    <location>
        <begin position="993"/>
        <end position="1016"/>
    </location>
</feature>
<evidence type="ECO:0000259" key="12">
    <source>
        <dbReference type="PROSITE" id="PS50157"/>
    </source>
</evidence>
<feature type="domain" description="C2H2-type" evidence="12">
    <location>
        <begin position="210"/>
        <end position="237"/>
    </location>
</feature>
<gene>
    <name evidence="13" type="ORF">ZHAS_00015763</name>
</gene>
<dbReference type="GO" id="GO:0008270">
    <property type="term" value="F:zinc ion binding"/>
    <property type="evidence" value="ECO:0007669"/>
    <property type="project" value="UniProtKB-KW"/>
</dbReference>
<keyword evidence="15" id="KW-1185">Reference proteome</keyword>
<keyword evidence="6" id="KW-0805">Transcription regulation</keyword>
<keyword evidence="8" id="KW-0804">Transcription</keyword>
<feature type="region of interest" description="Disordered" evidence="11">
    <location>
        <begin position="788"/>
        <end position="834"/>
    </location>
</feature>
<dbReference type="EnsemblMetazoa" id="ASIC015763-RA">
    <property type="protein sequence ID" value="ASIC015763-PA"/>
    <property type="gene ID" value="ASIC015763"/>
</dbReference>
<dbReference type="PANTHER" id="PTHR24379:SF127">
    <property type="entry name" value="BLOODY FINGERS-RELATED"/>
    <property type="match status" value="1"/>
</dbReference>
<evidence type="ECO:0000313" key="15">
    <source>
        <dbReference type="Proteomes" id="UP000030765"/>
    </source>
</evidence>
<dbReference type="Proteomes" id="UP000030765">
    <property type="component" value="Unassembled WGS sequence"/>
</dbReference>
<dbReference type="FunFam" id="3.30.160.60:FF:000325">
    <property type="entry name" value="ZFP90 zinc finger protein"/>
    <property type="match status" value="1"/>
</dbReference>
<dbReference type="EMBL" id="KE525333">
    <property type="protein sequence ID" value="KFB47808.1"/>
    <property type="molecule type" value="Genomic_DNA"/>
</dbReference>
<feature type="region of interest" description="Disordered" evidence="11">
    <location>
        <begin position="688"/>
        <end position="715"/>
    </location>
</feature>
<dbReference type="GO" id="GO:0000977">
    <property type="term" value="F:RNA polymerase II transcription regulatory region sequence-specific DNA binding"/>
    <property type="evidence" value="ECO:0007669"/>
    <property type="project" value="TreeGrafter"/>
</dbReference>
<evidence type="ECO:0000256" key="5">
    <source>
        <dbReference type="ARBA" id="ARBA00022833"/>
    </source>
</evidence>
<dbReference type="Pfam" id="PF00096">
    <property type="entry name" value="zf-C2H2"/>
    <property type="match status" value="3"/>
</dbReference>
<sequence>MTNGGQQQFVCDSCHTVFDRPEQLKKHIQLAHGPAAACSRTAVVSDTTIVKRELCEMMLDAADQNIEQDDMDYMIDYEDEQSKSDSAAQDQHQQALFCRECGLAFTRKSDLLAHMSKICNRSEPHECQLCGEKFPNEIVIKQHVQECHRHELTDSSCAICGKLCKNQNSLMKHSYDHSRERVHCCSKCGKTFHHMGRLKRHMGSHRNKTVRCEVCGEEFPDGRSLMNHRHSHSKSNNYPCKECGKTFGSRSSQQIHLRIHTGERPYACRFCWKAFADGGTLRKHERVHTGEKPYGCSVCPKEFNQRVVLREHIRAHHSQPEPSRGSAELPYYCPVCNCLFATGSELVQHLIEHSDTNTAMKRKPPTFPRKYKRRRKLKPHELERLQSGRRKQKTTTAPAAVPEEDDDEEENEKSMDDGDGQQQYERPMSLEREDGTLKTSSELFYEYGGGGGDSSKPQKLTVASSNFISPYELLAEGAASSGGGRAHKRDLSADGMIDDIGINLLSNGNYQRPSTATTAMMSSKFNNNDHKEESPGKRRATKGVATVASKSPMAVGLARMIRTEPANKRAPVTKANGETRRATSSKAKRAVAHSSTKEHIIVPPREVDPLPPPEVGSVVSHVMEAFSELERKRSHERGPILPSYVREIPSSRISENFPLLDDGNTIDTMEEQLIDGCLDEARTTLRQRYGGGGSRQRFMSTASSGGISGTREEEDEQLLMEISRGEKYTDRFNSDIVNDLAEILRSPLKASSSSGATTTTSVPPVDILASPSSRHAVLLPPIAVKQEKSFYKKEPNDTAGSNKKAQRKKTASNRAQKARVQSTPSNKAATSASSSAILSDPYANSLLYGHGRRLTRRQLEREVSFLSEAFAPGGFQQTDAQQSNVIGNEGTSSARNEESTFSSGEERLAAAAAAAPVVIKQENVVPEKLAEMLLNDGIPLGVGSDRSSSSRSSDNDEGVLVGAMVPGTTKHKQRQHEQEEGVENVKSTVTNGYRCSICAAYFADRSQLILHVPVHM</sequence>
<dbReference type="GO" id="GO:0000122">
    <property type="term" value="P:negative regulation of transcription by RNA polymerase II"/>
    <property type="evidence" value="ECO:0007669"/>
    <property type="project" value="UniProtKB-ARBA"/>
</dbReference>
<dbReference type="SMART" id="SM00355">
    <property type="entry name" value="ZnF_C2H2"/>
    <property type="match status" value="11"/>
</dbReference>
<evidence type="ECO:0000313" key="14">
    <source>
        <dbReference type="EnsemblMetazoa" id="ASIC015763-PA"/>
    </source>
</evidence>
<evidence type="ECO:0000256" key="6">
    <source>
        <dbReference type="ARBA" id="ARBA00023015"/>
    </source>
</evidence>
<evidence type="ECO:0000256" key="3">
    <source>
        <dbReference type="ARBA" id="ARBA00022737"/>
    </source>
</evidence>
<accession>A0A084WC64</accession>
<keyword evidence="2" id="KW-0479">Metal-binding</keyword>
<evidence type="ECO:0000256" key="2">
    <source>
        <dbReference type="ARBA" id="ARBA00022723"/>
    </source>
</evidence>
<dbReference type="InterPro" id="IPR013087">
    <property type="entry name" value="Znf_C2H2_type"/>
</dbReference>
<dbReference type="SUPFAM" id="SSF57667">
    <property type="entry name" value="beta-beta-alpha zinc fingers"/>
    <property type="match status" value="4"/>
</dbReference>
<evidence type="ECO:0000256" key="10">
    <source>
        <dbReference type="PROSITE-ProRule" id="PRU00042"/>
    </source>
</evidence>
<feature type="compositionally biased region" description="Basic residues" evidence="11">
    <location>
        <begin position="360"/>
        <end position="378"/>
    </location>
</feature>
<feature type="region of interest" description="Disordered" evidence="11">
    <location>
        <begin position="568"/>
        <end position="597"/>
    </location>
</feature>
<reference evidence="14" key="2">
    <citation type="submission" date="2020-05" db="UniProtKB">
        <authorList>
            <consortium name="EnsemblMetazoa"/>
        </authorList>
    </citation>
    <scope>IDENTIFICATION</scope>
</reference>
<reference evidence="13 15" key="1">
    <citation type="journal article" date="2014" name="BMC Genomics">
        <title>Genome sequence of Anopheles sinensis provides insight into genetics basis of mosquito competence for malaria parasites.</title>
        <authorList>
            <person name="Zhou D."/>
            <person name="Zhang D."/>
            <person name="Ding G."/>
            <person name="Shi L."/>
            <person name="Hou Q."/>
            <person name="Ye Y."/>
            <person name="Xu Y."/>
            <person name="Zhou H."/>
            <person name="Xiong C."/>
            <person name="Li S."/>
            <person name="Yu J."/>
            <person name="Hong S."/>
            <person name="Yu X."/>
            <person name="Zou P."/>
            <person name="Chen C."/>
            <person name="Chang X."/>
            <person name="Wang W."/>
            <person name="Lv Y."/>
            <person name="Sun Y."/>
            <person name="Ma L."/>
            <person name="Shen B."/>
            <person name="Zhu C."/>
        </authorList>
    </citation>
    <scope>NUCLEOTIDE SEQUENCE [LARGE SCALE GENOMIC DNA]</scope>
</reference>
<feature type="domain" description="C2H2-type" evidence="12">
    <location>
        <begin position="238"/>
        <end position="265"/>
    </location>
</feature>
<dbReference type="InterPro" id="IPR036236">
    <property type="entry name" value="Znf_C2H2_sf"/>
</dbReference>
<feature type="domain" description="C2H2-type" evidence="12">
    <location>
        <begin position="331"/>
        <end position="358"/>
    </location>
</feature>
<proteinExistence type="predicted"/>
<feature type="domain" description="C2H2-type" evidence="12">
    <location>
        <begin position="183"/>
        <end position="210"/>
    </location>
</feature>
<keyword evidence="7" id="KW-0238">DNA-binding</keyword>
<name>A0A084WC64_ANOSI</name>
<dbReference type="FunFam" id="3.30.160.60:FF:001465">
    <property type="entry name" value="Zinc finger protein 560"/>
    <property type="match status" value="1"/>
</dbReference>
<evidence type="ECO:0000256" key="4">
    <source>
        <dbReference type="ARBA" id="ARBA00022771"/>
    </source>
</evidence>
<dbReference type="OrthoDB" id="8117402at2759"/>
<dbReference type="PROSITE" id="PS50157">
    <property type="entry name" value="ZINC_FINGER_C2H2_2"/>
    <property type="match status" value="11"/>
</dbReference>
<dbReference type="PANTHER" id="PTHR24379">
    <property type="entry name" value="KRAB AND ZINC FINGER DOMAIN-CONTAINING"/>
    <property type="match status" value="1"/>
</dbReference>
<feature type="domain" description="C2H2-type" evidence="12">
    <location>
        <begin position="9"/>
        <end position="32"/>
    </location>
</feature>